<proteinExistence type="predicted"/>
<keyword evidence="1" id="KW-0175">Coiled coil</keyword>
<protein>
    <submittedName>
        <fullName evidence="2">Uncharacterized protein</fullName>
    </submittedName>
</protein>
<accession>A0A7W3Y4D4</accession>
<comment type="caution">
    <text evidence="2">The sequence shown here is derived from an EMBL/GenBank/DDBJ whole genome shotgun (WGS) entry which is preliminary data.</text>
</comment>
<sequence length="124" mass="13375">MDIKGIAHAGRTARGDRLAAWSRRLAGLAAVLTMAGCSGEADVVAPAAVPAPVQVASPPALTTEVREARLAEIREKRIEAARLEQEARMEADRDREARRQAGGRCIGGVLYRKQGNAWVEEDRC</sequence>
<dbReference type="AlphaFoldDB" id="A0A7W3Y4D4"/>
<feature type="coiled-coil region" evidence="1">
    <location>
        <begin position="66"/>
        <end position="93"/>
    </location>
</feature>
<gene>
    <name evidence="2" type="ORF">H4F98_01685</name>
</gene>
<dbReference type="EMBL" id="JACHTF010000002">
    <property type="protein sequence ID" value="MBB1059278.1"/>
    <property type="molecule type" value="Genomic_DNA"/>
</dbReference>
<name>A0A7W3Y4D4_9GAMM</name>
<evidence type="ECO:0000313" key="3">
    <source>
        <dbReference type="Proteomes" id="UP000523196"/>
    </source>
</evidence>
<evidence type="ECO:0000313" key="2">
    <source>
        <dbReference type="EMBL" id="MBB1059278.1"/>
    </source>
</evidence>
<dbReference type="RefSeq" id="WP_182684942.1">
    <property type="nucleotide sequence ID" value="NZ_JACHTF010000002.1"/>
</dbReference>
<dbReference type="Proteomes" id="UP000523196">
    <property type="component" value="Unassembled WGS sequence"/>
</dbReference>
<reference evidence="2 3" key="1">
    <citation type="submission" date="2020-08" db="EMBL/GenBank/DDBJ databases">
        <authorList>
            <person name="Xu S."/>
            <person name="Li A."/>
        </authorList>
    </citation>
    <scope>NUCLEOTIDE SEQUENCE [LARGE SCALE GENOMIC DNA]</scope>
    <source>
        <strain evidence="2 3">119BY6-57</strain>
    </source>
</reference>
<organism evidence="2 3">
    <name type="scientific">Marilutibacter spongiae</name>
    <dbReference type="NCBI Taxonomy" id="2025720"/>
    <lineage>
        <taxon>Bacteria</taxon>
        <taxon>Pseudomonadati</taxon>
        <taxon>Pseudomonadota</taxon>
        <taxon>Gammaproteobacteria</taxon>
        <taxon>Lysobacterales</taxon>
        <taxon>Lysobacteraceae</taxon>
        <taxon>Marilutibacter</taxon>
    </lineage>
</organism>
<keyword evidence="3" id="KW-1185">Reference proteome</keyword>
<evidence type="ECO:0000256" key="1">
    <source>
        <dbReference type="SAM" id="Coils"/>
    </source>
</evidence>